<dbReference type="EMBL" id="AWUE01013297">
    <property type="protein sequence ID" value="OMP07325.1"/>
    <property type="molecule type" value="Genomic_DNA"/>
</dbReference>
<keyword evidence="1" id="KW-0418">Kinase</keyword>
<name>A0A1R3KJR2_9ROSI</name>
<comment type="caution">
    <text evidence="1">The sequence shown here is derived from an EMBL/GenBank/DDBJ whole genome shotgun (WGS) entry which is preliminary data.</text>
</comment>
<keyword evidence="1" id="KW-0808">Transferase</keyword>
<sequence length="123" mass="13532">MVKVLIAMHLPKLDARSKRAILGWLNIAEFEIPGNQDAVLRLQHDHILQELYSRGLADNACPAITIKEPITQPDAICLEGPSPKISLYGNTHSLKLITTEAVQGFRVSIKFSYDPLIGTASRG</sequence>
<reference evidence="2" key="1">
    <citation type="submission" date="2013-09" db="EMBL/GenBank/DDBJ databases">
        <title>Corchorus olitorius genome sequencing.</title>
        <authorList>
            <person name="Alam M."/>
            <person name="Haque M.S."/>
            <person name="Islam M.S."/>
            <person name="Emdad E.M."/>
            <person name="Islam M.M."/>
            <person name="Ahmed B."/>
            <person name="Halim A."/>
            <person name="Hossen Q.M.M."/>
            <person name="Hossain M.Z."/>
            <person name="Ahmed R."/>
            <person name="Khan M.M."/>
            <person name="Islam R."/>
            <person name="Rashid M.M."/>
            <person name="Khan S.A."/>
            <person name="Rahman M.S."/>
            <person name="Alam M."/>
            <person name="Yahiya A.S."/>
            <person name="Khan M.S."/>
            <person name="Azam M.S."/>
            <person name="Haque T."/>
            <person name="Lashkar M.Z.H."/>
            <person name="Akhand A.I."/>
            <person name="Morshed G."/>
            <person name="Roy S."/>
            <person name="Uddin K.S."/>
            <person name="Rabeya T."/>
            <person name="Hossain A.S."/>
            <person name="Chowdhury A."/>
            <person name="Snigdha A.R."/>
            <person name="Mortoza M.S."/>
            <person name="Matin S.A."/>
            <person name="Hoque S.M.E."/>
            <person name="Islam M.K."/>
            <person name="Roy D.K."/>
            <person name="Haider R."/>
            <person name="Moosa M.M."/>
            <person name="Elias S.M."/>
            <person name="Hasan A.M."/>
            <person name="Jahan S."/>
            <person name="Shafiuddin M."/>
            <person name="Mahmood N."/>
            <person name="Shommy N.S."/>
        </authorList>
    </citation>
    <scope>NUCLEOTIDE SEQUENCE [LARGE SCALE GENOMIC DNA]</scope>
    <source>
        <strain evidence="2">cv. O-4</strain>
    </source>
</reference>
<organism evidence="1 2">
    <name type="scientific">Corchorus olitorius</name>
    <dbReference type="NCBI Taxonomy" id="93759"/>
    <lineage>
        <taxon>Eukaryota</taxon>
        <taxon>Viridiplantae</taxon>
        <taxon>Streptophyta</taxon>
        <taxon>Embryophyta</taxon>
        <taxon>Tracheophyta</taxon>
        <taxon>Spermatophyta</taxon>
        <taxon>Magnoliopsida</taxon>
        <taxon>eudicotyledons</taxon>
        <taxon>Gunneridae</taxon>
        <taxon>Pentapetalae</taxon>
        <taxon>rosids</taxon>
        <taxon>malvids</taxon>
        <taxon>Malvales</taxon>
        <taxon>Malvaceae</taxon>
        <taxon>Grewioideae</taxon>
        <taxon>Apeibeae</taxon>
        <taxon>Corchorus</taxon>
    </lineage>
</organism>
<protein>
    <submittedName>
        <fullName evidence="1">Receptor-like protein kinase</fullName>
    </submittedName>
</protein>
<gene>
    <name evidence="1" type="ORF">COLO4_07436</name>
</gene>
<dbReference type="AlphaFoldDB" id="A0A1R3KJR2"/>
<proteinExistence type="predicted"/>
<accession>A0A1R3KJR2</accession>
<evidence type="ECO:0000313" key="1">
    <source>
        <dbReference type="EMBL" id="OMP07325.1"/>
    </source>
</evidence>
<keyword evidence="1" id="KW-0675">Receptor</keyword>
<dbReference type="GO" id="GO:0016301">
    <property type="term" value="F:kinase activity"/>
    <property type="evidence" value="ECO:0007669"/>
    <property type="project" value="UniProtKB-KW"/>
</dbReference>
<evidence type="ECO:0000313" key="2">
    <source>
        <dbReference type="Proteomes" id="UP000187203"/>
    </source>
</evidence>
<dbReference type="Proteomes" id="UP000187203">
    <property type="component" value="Unassembled WGS sequence"/>
</dbReference>
<keyword evidence="2" id="KW-1185">Reference proteome</keyword>